<dbReference type="OrthoDB" id="3364872at2759"/>
<evidence type="ECO:0000256" key="2">
    <source>
        <dbReference type="SAM" id="MobiDB-lite"/>
    </source>
</evidence>
<reference evidence="4 5" key="1">
    <citation type="submission" date="2019-03" db="EMBL/GenBank/DDBJ databases">
        <title>Sequencing 23 genomes of Wallemia ichthyophaga.</title>
        <authorList>
            <person name="Gostincar C."/>
        </authorList>
    </citation>
    <scope>NUCLEOTIDE SEQUENCE [LARGE SCALE GENOMIC DNA]</scope>
    <source>
        <strain evidence="4 5">EXF-5753</strain>
    </source>
</reference>
<feature type="region of interest" description="Disordered" evidence="2">
    <location>
        <begin position="177"/>
        <end position="226"/>
    </location>
</feature>
<feature type="compositionally biased region" description="Acidic residues" evidence="2">
    <location>
        <begin position="244"/>
        <end position="254"/>
    </location>
</feature>
<evidence type="ECO:0000313" key="4">
    <source>
        <dbReference type="EMBL" id="TIA89013.1"/>
    </source>
</evidence>
<feature type="compositionally biased region" description="Basic and acidic residues" evidence="2">
    <location>
        <begin position="367"/>
        <end position="390"/>
    </location>
</feature>
<proteinExistence type="predicted"/>
<dbReference type="GO" id="GO:0005634">
    <property type="term" value="C:nucleus"/>
    <property type="evidence" value="ECO:0007669"/>
    <property type="project" value="TreeGrafter"/>
</dbReference>
<evidence type="ECO:0000259" key="3">
    <source>
        <dbReference type="Pfam" id="PF09073"/>
    </source>
</evidence>
<dbReference type="InterPro" id="IPR015158">
    <property type="entry name" value="Bud22_dom"/>
</dbReference>
<feature type="compositionally biased region" description="Low complexity" evidence="2">
    <location>
        <begin position="453"/>
        <end position="474"/>
    </location>
</feature>
<evidence type="ECO:0000256" key="1">
    <source>
        <dbReference type="ARBA" id="ARBA00023054"/>
    </source>
</evidence>
<accession>A0A4V4LTU7</accession>
<dbReference type="AlphaFoldDB" id="A0A4V4LTU7"/>
<protein>
    <recommendedName>
        <fullName evidence="3">Bud22 domain-containing protein</fullName>
    </recommendedName>
</protein>
<feature type="compositionally biased region" description="Basic residues" evidence="2">
    <location>
        <begin position="340"/>
        <end position="351"/>
    </location>
</feature>
<feature type="domain" description="Bud22" evidence="3">
    <location>
        <begin position="38"/>
        <end position="474"/>
    </location>
</feature>
<feature type="compositionally biased region" description="Basic and acidic residues" evidence="2">
    <location>
        <begin position="17"/>
        <end position="33"/>
    </location>
</feature>
<dbReference type="EMBL" id="SPNW01000031">
    <property type="protein sequence ID" value="TIA89013.1"/>
    <property type="molecule type" value="Genomic_DNA"/>
</dbReference>
<dbReference type="GO" id="GO:0030490">
    <property type="term" value="P:maturation of SSU-rRNA"/>
    <property type="evidence" value="ECO:0007669"/>
    <property type="project" value="TreeGrafter"/>
</dbReference>
<feature type="region of interest" description="Disordered" evidence="2">
    <location>
        <begin position="49"/>
        <end position="89"/>
    </location>
</feature>
<keyword evidence="1" id="KW-0175">Coiled coil</keyword>
<feature type="compositionally biased region" description="Basic and acidic residues" evidence="2">
    <location>
        <begin position="401"/>
        <end position="432"/>
    </location>
</feature>
<organism evidence="4 5">
    <name type="scientific">Wallemia hederae</name>
    <dbReference type="NCBI Taxonomy" id="1540922"/>
    <lineage>
        <taxon>Eukaryota</taxon>
        <taxon>Fungi</taxon>
        <taxon>Dikarya</taxon>
        <taxon>Basidiomycota</taxon>
        <taxon>Wallemiomycotina</taxon>
        <taxon>Wallemiomycetes</taxon>
        <taxon>Wallemiales</taxon>
        <taxon>Wallemiaceae</taxon>
        <taxon>Wallemia</taxon>
    </lineage>
</organism>
<dbReference type="Pfam" id="PF09073">
    <property type="entry name" value="BUD22"/>
    <property type="match status" value="1"/>
</dbReference>
<dbReference type="PANTHER" id="PTHR23325">
    <property type="entry name" value="SERUM RESPONSE FACTOR-BINDING"/>
    <property type="match status" value="1"/>
</dbReference>
<dbReference type="Proteomes" id="UP000310189">
    <property type="component" value="Unassembled WGS sequence"/>
</dbReference>
<gene>
    <name evidence="4" type="ORF">E3P99_02273</name>
</gene>
<feature type="compositionally biased region" description="Basic and acidic residues" evidence="2">
    <location>
        <begin position="65"/>
        <end position="76"/>
    </location>
</feature>
<dbReference type="GO" id="GO:0030686">
    <property type="term" value="C:90S preribosome"/>
    <property type="evidence" value="ECO:0007669"/>
    <property type="project" value="TreeGrafter"/>
</dbReference>
<sequence length="474" mass="51172">MSSKRKAASNPSKSKKQRVDRPEETVESRTEKLQKKLHHILFVELRRAAKEARTSEHKRLQKKITQAEKKAAKGEAIDEAQQSETQTQLNETKEYDGLGAAQHTFFSKLSKHDHGVLKTREEVITALKNLNFTYPDVSAPTNAPQGKIAARFMSIEQVSKTAKAGVETVLAVLGDGAKKEDKEDKEEGDDDGEADVDADGDVGEGNDTAAANPPTTKSTSKPAVDNSALIAKLTGALSGAVKGDDDDDEDDGEQSDSGSDVSAPMSGYTSGEASDDDALKDWPDPDAAGGSEGEEAAEEDDDEDVDGDGNNAILDSLNAGVGYISGGSDDISDAEEKVAPRKNRRGQRARRMILEKKFGKGANHIQKKFEEDKQLERAKRMGRGKLDSGWKGRQQKQAGEGVKKDAKKPFNKFDKGGKSGDRDRQGKPDKGRYQKPPPKPPAEEEGPLHPSWAAKKAQAEAIAKAPAPTKITFD</sequence>
<evidence type="ECO:0000313" key="5">
    <source>
        <dbReference type="Proteomes" id="UP000310189"/>
    </source>
</evidence>
<feature type="compositionally biased region" description="Basic residues" evidence="2">
    <location>
        <begin position="1"/>
        <end position="16"/>
    </location>
</feature>
<dbReference type="PANTHER" id="PTHR23325:SF1">
    <property type="entry name" value="SERUM RESPONSE FACTOR-BINDING PROTEIN 1"/>
    <property type="match status" value="1"/>
</dbReference>
<keyword evidence="5" id="KW-1185">Reference proteome</keyword>
<feature type="compositionally biased region" description="Acidic residues" evidence="2">
    <location>
        <begin position="292"/>
        <end position="307"/>
    </location>
</feature>
<feature type="compositionally biased region" description="Acidic residues" evidence="2">
    <location>
        <begin position="183"/>
        <end position="204"/>
    </location>
</feature>
<comment type="caution">
    <text evidence="4">The sequence shown here is derived from an EMBL/GenBank/DDBJ whole genome shotgun (WGS) entry which is preliminary data.</text>
</comment>
<feature type="region of interest" description="Disordered" evidence="2">
    <location>
        <begin position="1"/>
        <end position="33"/>
    </location>
</feature>
<dbReference type="InterPro" id="IPR037393">
    <property type="entry name" value="Bud22/SRFB1"/>
</dbReference>
<name>A0A4V4LTU7_9BASI</name>
<feature type="compositionally biased region" description="Basic and acidic residues" evidence="2">
    <location>
        <begin position="49"/>
        <end position="58"/>
    </location>
</feature>
<feature type="compositionally biased region" description="Polar residues" evidence="2">
    <location>
        <begin position="80"/>
        <end position="89"/>
    </location>
</feature>
<feature type="region of interest" description="Disordered" evidence="2">
    <location>
        <begin position="238"/>
        <end position="474"/>
    </location>
</feature>